<dbReference type="EMBL" id="JAERRJ010000024">
    <property type="protein sequence ID" value="MBL1080095.1"/>
    <property type="molecule type" value="Genomic_DNA"/>
</dbReference>
<evidence type="ECO:0000313" key="3">
    <source>
        <dbReference type="EMBL" id="MBL1080095.1"/>
    </source>
</evidence>
<dbReference type="Pfam" id="PF04149">
    <property type="entry name" value="DUF397"/>
    <property type="match status" value="1"/>
</dbReference>
<dbReference type="InterPro" id="IPR007278">
    <property type="entry name" value="DUF397"/>
</dbReference>
<organism evidence="3 4">
    <name type="scientific">Nocardia acididurans</name>
    <dbReference type="NCBI Taxonomy" id="2802282"/>
    <lineage>
        <taxon>Bacteria</taxon>
        <taxon>Bacillati</taxon>
        <taxon>Actinomycetota</taxon>
        <taxon>Actinomycetes</taxon>
        <taxon>Mycobacteriales</taxon>
        <taxon>Nocardiaceae</taxon>
        <taxon>Nocardia</taxon>
    </lineage>
</organism>
<accession>A0ABS1MJ69</accession>
<reference evidence="3 4" key="1">
    <citation type="submission" date="2021-01" db="EMBL/GenBank/DDBJ databases">
        <title>WGS of actinomycetes isolated from Thailand.</title>
        <authorList>
            <person name="Thawai C."/>
        </authorList>
    </citation>
    <scope>NUCLEOTIDE SEQUENCE [LARGE SCALE GENOMIC DNA]</scope>
    <source>
        <strain evidence="3 4">LPG 2</strain>
    </source>
</reference>
<dbReference type="RefSeq" id="WP_201958262.1">
    <property type="nucleotide sequence ID" value="NZ_JAERRJ010000024.1"/>
</dbReference>
<evidence type="ECO:0000259" key="2">
    <source>
        <dbReference type="Pfam" id="PF04149"/>
    </source>
</evidence>
<sequence>MTSGRPPGTEQIQWQRASTAGEDTASVEVAMLGDGLVAMRDSRSPQTLSLVFNRAEWTAFLAGVREGEFADLETTVRES</sequence>
<protein>
    <submittedName>
        <fullName evidence="3">DUF397 domain-containing protein</fullName>
    </submittedName>
</protein>
<evidence type="ECO:0000313" key="4">
    <source>
        <dbReference type="Proteomes" id="UP000602198"/>
    </source>
</evidence>
<feature type="domain" description="DUF397" evidence="2">
    <location>
        <begin position="13"/>
        <end position="65"/>
    </location>
</feature>
<name>A0ABS1MJ69_9NOCA</name>
<dbReference type="Proteomes" id="UP000602198">
    <property type="component" value="Unassembled WGS sequence"/>
</dbReference>
<comment type="caution">
    <text evidence="3">The sequence shown here is derived from an EMBL/GenBank/DDBJ whole genome shotgun (WGS) entry which is preliminary data.</text>
</comment>
<proteinExistence type="predicted"/>
<gene>
    <name evidence="3" type="ORF">JK358_37435</name>
</gene>
<evidence type="ECO:0000256" key="1">
    <source>
        <dbReference type="SAM" id="MobiDB-lite"/>
    </source>
</evidence>
<keyword evidence="4" id="KW-1185">Reference proteome</keyword>
<feature type="region of interest" description="Disordered" evidence="1">
    <location>
        <begin position="1"/>
        <end position="23"/>
    </location>
</feature>